<comment type="caution">
    <text evidence="1">The sequence shown here is derived from an EMBL/GenBank/DDBJ whole genome shotgun (WGS) entry which is preliminary data.</text>
</comment>
<evidence type="ECO:0000313" key="1">
    <source>
        <dbReference type="EMBL" id="GAI89076.1"/>
    </source>
</evidence>
<dbReference type="SUPFAM" id="SSF101936">
    <property type="entry name" value="DNA-binding pseudobarrel domain"/>
    <property type="match status" value="1"/>
</dbReference>
<reference evidence="1" key="1">
    <citation type="journal article" date="2014" name="Front. Microbiol.">
        <title>High frequency of phylogenetically diverse reductive dehalogenase-homologous genes in deep subseafloor sedimentary metagenomes.</title>
        <authorList>
            <person name="Kawai M."/>
            <person name="Futagami T."/>
            <person name="Toyoda A."/>
            <person name="Takaki Y."/>
            <person name="Nishi S."/>
            <person name="Hori S."/>
            <person name="Arai W."/>
            <person name="Tsubouchi T."/>
            <person name="Morono Y."/>
            <person name="Uchiyama I."/>
            <person name="Ito T."/>
            <person name="Fujiyama A."/>
            <person name="Inagaki F."/>
            <person name="Takami H."/>
        </authorList>
    </citation>
    <scope>NUCLEOTIDE SEQUENCE</scope>
    <source>
        <strain evidence="1">Expedition CK06-06</strain>
    </source>
</reference>
<feature type="non-terminal residue" evidence="1">
    <location>
        <position position="82"/>
    </location>
</feature>
<proteinExistence type="predicted"/>
<dbReference type="InterPro" id="IPR015300">
    <property type="entry name" value="DNA-bd_pseudobarrel_sf"/>
</dbReference>
<dbReference type="Gene3D" id="2.40.330.10">
    <property type="entry name" value="DNA-binding pseudobarrel domain"/>
    <property type="match status" value="1"/>
</dbReference>
<accession>X1TCI3</accession>
<name>X1TCI3_9ZZZZ</name>
<gene>
    <name evidence="1" type="ORF">S12H4_39876</name>
</gene>
<dbReference type="EMBL" id="BARW01024148">
    <property type="protein sequence ID" value="GAI89076.1"/>
    <property type="molecule type" value="Genomic_DNA"/>
</dbReference>
<protein>
    <submittedName>
        <fullName evidence="1">Uncharacterized protein</fullName>
    </submittedName>
</protein>
<organism evidence="1">
    <name type="scientific">marine sediment metagenome</name>
    <dbReference type="NCBI Taxonomy" id="412755"/>
    <lineage>
        <taxon>unclassified sequences</taxon>
        <taxon>metagenomes</taxon>
        <taxon>ecological metagenomes</taxon>
    </lineage>
</organism>
<dbReference type="AlphaFoldDB" id="X1TCI3"/>
<sequence>MSLEFLNDKSWDFPFFKKLASNDTGEAPGHQAGMVITRNIRKFFPALIGQPTRSNPTIEHYIRALLLVDGKPVDTVTTRYQI</sequence>